<name>A0ABY9R5N9_9BACT</name>
<proteinExistence type="predicted"/>
<evidence type="ECO:0000259" key="4">
    <source>
        <dbReference type="SMART" id="SM00863"/>
    </source>
</evidence>
<feature type="domain" description="Threonyl/alanyl tRNA synthetase SAD" evidence="4">
    <location>
        <begin position="98"/>
        <end position="140"/>
    </location>
</feature>
<dbReference type="SMART" id="SM00863">
    <property type="entry name" value="tRNA_SAD"/>
    <property type="match status" value="1"/>
</dbReference>
<sequence>MSKDEAPRMHTAEHVLNGVMVARHGCGRCFSAHVNPKKSKCDYHFDHPLDDAEARAIEAEVNRVLSGNLPVFAVDMDRAEAASRFDLGRLPDDAGDTLRIVRVGDFDACPCSGTHVANTAEVGTFRIISHDFENGVLRVRFKLDAPAA</sequence>
<dbReference type="InterPro" id="IPR051335">
    <property type="entry name" value="Alanyl-tRNA_Editing_Enzymes"/>
</dbReference>
<evidence type="ECO:0000256" key="1">
    <source>
        <dbReference type="ARBA" id="ARBA00001947"/>
    </source>
</evidence>
<evidence type="ECO:0000256" key="3">
    <source>
        <dbReference type="ARBA" id="ARBA00022833"/>
    </source>
</evidence>
<comment type="cofactor">
    <cofactor evidence="1">
        <name>Zn(2+)</name>
        <dbReference type="ChEBI" id="CHEBI:29105"/>
    </cofactor>
</comment>
<gene>
    <name evidence="5" type="ORF">KPS_001382</name>
</gene>
<keyword evidence="6" id="KW-1185">Reference proteome</keyword>
<evidence type="ECO:0000313" key="5">
    <source>
        <dbReference type="EMBL" id="WMW66769.1"/>
    </source>
</evidence>
<dbReference type="PANTHER" id="PTHR43462">
    <property type="entry name" value="ALANYL-TRNA EDITING PROTEIN"/>
    <property type="match status" value="1"/>
</dbReference>
<dbReference type="InterPro" id="IPR018163">
    <property type="entry name" value="Thr/Ala-tRNA-synth_IIc_edit"/>
</dbReference>
<dbReference type="InterPro" id="IPR012947">
    <property type="entry name" value="tRNA_SAD"/>
</dbReference>
<dbReference type="Proteomes" id="UP001180616">
    <property type="component" value="Chromosome"/>
</dbReference>
<accession>A0ABY9R5N9</accession>
<dbReference type="SUPFAM" id="SSF55186">
    <property type="entry name" value="ThrRS/AlaRS common domain"/>
    <property type="match status" value="1"/>
</dbReference>
<dbReference type="EMBL" id="CP133659">
    <property type="protein sequence ID" value="WMW66769.1"/>
    <property type="molecule type" value="Genomic_DNA"/>
</dbReference>
<dbReference type="PANTHER" id="PTHR43462:SF1">
    <property type="entry name" value="ALANYL-TRNA EDITING PROTEIN AARSD1"/>
    <property type="match status" value="1"/>
</dbReference>
<dbReference type="RefSeq" id="WP_309542632.1">
    <property type="nucleotide sequence ID" value="NZ_CP133659.1"/>
</dbReference>
<keyword evidence="2" id="KW-0479">Metal-binding</keyword>
<organism evidence="5 6">
    <name type="scientific">Nitratidesulfovibrio liaohensis</name>
    <dbReference type="NCBI Taxonomy" id="2604158"/>
    <lineage>
        <taxon>Bacteria</taxon>
        <taxon>Pseudomonadati</taxon>
        <taxon>Thermodesulfobacteriota</taxon>
        <taxon>Desulfovibrionia</taxon>
        <taxon>Desulfovibrionales</taxon>
        <taxon>Desulfovibrionaceae</taxon>
        <taxon>Nitratidesulfovibrio</taxon>
    </lineage>
</organism>
<reference evidence="5" key="1">
    <citation type="submission" date="2023-09" db="EMBL/GenBank/DDBJ databases">
        <authorList>
            <consortium name="CW5 consortium"/>
            <person name="Lu C.-W."/>
        </authorList>
    </citation>
    <scope>NUCLEOTIDE SEQUENCE</scope>
    <source>
        <strain evidence="5">KPS</strain>
    </source>
</reference>
<dbReference type="Gene3D" id="3.30.980.10">
    <property type="entry name" value="Threonyl-trna Synthetase, Chain A, domain 2"/>
    <property type="match status" value="1"/>
</dbReference>
<dbReference type="Pfam" id="PF07973">
    <property type="entry name" value="tRNA_SAD"/>
    <property type="match status" value="1"/>
</dbReference>
<keyword evidence="3" id="KW-0862">Zinc</keyword>
<evidence type="ECO:0000313" key="6">
    <source>
        <dbReference type="Proteomes" id="UP001180616"/>
    </source>
</evidence>
<protein>
    <recommendedName>
        <fullName evidence="4">Threonyl/alanyl tRNA synthetase SAD domain-containing protein</fullName>
    </recommendedName>
</protein>
<evidence type="ECO:0000256" key="2">
    <source>
        <dbReference type="ARBA" id="ARBA00022723"/>
    </source>
</evidence>